<keyword evidence="3" id="KW-1185">Reference proteome</keyword>
<feature type="compositionally biased region" description="Acidic residues" evidence="1">
    <location>
        <begin position="26"/>
        <end position="35"/>
    </location>
</feature>
<accession>A0ABR1VW42</accession>
<protein>
    <submittedName>
        <fullName evidence="2">Uncharacterized protein</fullName>
    </submittedName>
</protein>
<feature type="compositionally biased region" description="Gly residues" evidence="1">
    <location>
        <begin position="687"/>
        <end position="706"/>
    </location>
</feature>
<dbReference type="EMBL" id="JAQQWN010000007">
    <property type="protein sequence ID" value="KAK8075475.1"/>
    <property type="molecule type" value="Genomic_DNA"/>
</dbReference>
<name>A0ABR1VW42_9PEZI</name>
<sequence>MPQMWSHHHQRFFAKLPRVYHQLDQLEPDSDDQVEQDSPSLEQLYPEHQLDKETSGSPGDEQSDNGERHYDQGYCGGYLAEGDDDHRGEEPIGKSDELENANSKFPRMESPASKHANLHLDISQEHHAAISDFVNELVLSPNLHEEEYFRAIAPVYDIDQGFEQWRDVSQTVRYGLFNDIPLVVLPVKDIRSAYQSLEDVVPKQAYNHIVASDITQFWTQPRDYQLSPVTQQVQRLEVIGVLLDGWKRLGVLPDEPDIHAGNVQTWVHLLTVKGDLLRHHSELHTEESKNWLIKRFIVAAQTCGLLPKCAWIRRDNAQAWMHLLNVALRYWRRCGITDEASLRFTDEASLRFNRLWHVYRPDCTPYLYIDAANIVTPDNKPDSVPAHYYEMSVTERRETRLSQLAQQAANFAQQPSGHVVGEDGRLTAGNLAGHPLDDFLDDSSDEDEDENMEDIDSDEDEDESMEDIESDDDDDGGDSDNDDDPDDGPGGAVQQPQQAQSSAESIREAAQAPRENSQMPPEQPGSSSGTQQHDNQSVPSSNNTSTWQQYLSDPNTIPEGFHDLTNITAQQTDRPNPNTIPQGFHNIANISTGQQNILNPTTIPEDPHNSATAANTSCENWPSPGVPTESLLPYTTSTSQLVFTDPLSLSQPFTALQPYTDEDSSESDGDTGDTTTMPLQGNNSSPGRGGSGYGGRGGHGGSGGRGSRASGGHNTPKRLNTRFHDHARLRDIAIANAFRASPSRPPTTGYHGQDVLAPGTAMDLTRGFQPIGSAHHRPQQPPNRDMGNIRRP</sequence>
<evidence type="ECO:0000256" key="1">
    <source>
        <dbReference type="SAM" id="MobiDB-lite"/>
    </source>
</evidence>
<organism evidence="2 3">
    <name type="scientific">Apiospora hydei</name>
    <dbReference type="NCBI Taxonomy" id="1337664"/>
    <lineage>
        <taxon>Eukaryota</taxon>
        <taxon>Fungi</taxon>
        <taxon>Dikarya</taxon>
        <taxon>Ascomycota</taxon>
        <taxon>Pezizomycotina</taxon>
        <taxon>Sordariomycetes</taxon>
        <taxon>Xylariomycetidae</taxon>
        <taxon>Amphisphaeriales</taxon>
        <taxon>Apiosporaceae</taxon>
        <taxon>Apiospora</taxon>
    </lineage>
</organism>
<feature type="compositionally biased region" description="Low complexity" evidence="1">
    <location>
        <begin position="492"/>
        <end position="504"/>
    </location>
</feature>
<dbReference type="GeneID" id="92047513"/>
<evidence type="ECO:0000313" key="2">
    <source>
        <dbReference type="EMBL" id="KAK8075475.1"/>
    </source>
</evidence>
<feature type="compositionally biased region" description="Acidic residues" evidence="1">
    <location>
        <begin position="660"/>
        <end position="671"/>
    </location>
</feature>
<feature type="region of interest" description="Disordered" evidence="1">
    <location>
        <begin position="657"/>
        <end position="725"/>
    </location>
</feature>
<feature type="compositionally biased region" description="Acidic residues" evidence="1">
    <location>
        <begin position="438"/>
        <end position="487"/>
    </location>
</feature>
<feature type="compositionally biased region" description="Polar residues" evidence="1">
    <location>
        <begin position="609"/>
        <end position="620"/>
    </location>
</feature>
<proteinExistence type="predicted"/>
<feature type="region of interest" description="Disordered" evidence="1">
    <location>
        <begin position="408"/>
        <end position="561"/>
    </location>
</feature>
<dbReference type="RefSeq" id="XP_066666415.1">
    <property type="nucleotide sequence ID" value="XM_066814453.1"/>
</dbReference>
<evidence type="ECO:0000313" key="3">
    <source>
        <dbReference type="Proteomes" id="UP001433268"/>
    </source>
</evidence>
<feature type="region of interest" description="Disordered" evidence="1">
    <location>
        <begin position="23"/>
        <end position="112"/>
    </location>
</feature>
<feature type="region of interest" description="Disordered" evidence="1">
    <location>
        <begin position="597"/>
        <end position="624"/>
    </location>
</feature>
<comment type="caution">
    <text evidence="2">The sequence shown here is derived from an EMBL/GenBank/DDBJ whole genome shotgun (WGS) entry which is preliminary data.</text>
</comment>
<feature type="compositionally biased region" description="Polar residues" evidence="1">
    <location>
        <begin position="514"/>
        <end position="555"/>
    </location>
</feature>
<dbReference type="Proteomes" id="UP001433268">
    <property type="component" value="Unassembled WGS sequence"/>
</dbReference>
<feature type="region of interest" description="Disordered" evidence="1">
    <location>
        <begin position="738"/>
        <end position="792"/>
    </location>
</feature>
<reference evidence="2 3" key="1">
    <citation type="submission" date="2023-01" db="EMBL/GenBank/DDBJ databases">
        <title>Analysis of 21 Apiospora genomes using comparative genomics revels a genus with tremendous synthesis potential of carbohydrate active enzymes and secondary metabolites.</title>
        <authorList>
            <person name="Sorensen T."/>
        </authorList>
    </citation>
    <scope>NUCLEOTIDE SEQUENCE [LARGE SCALE GENOMIC DNA]</scope>
    <source>
        <strain evidence="2 3">CBS 114990</strain>
    </source>
</reference>
<gene>
    <name evidence="2" type="ORF">PG997_010138</name>
</gene>
<feature type="compositionally biased region" description="Basic and acidic residues" evidence="1">
    <location>
        <begin position="84"/>
        <end position="97"/>
    </location>
</feature>